<dbReference type="SUPFAM" id="SSF49785">
    <property type="entry name" value="Galactose-binding domain-like"/>
    <property type="match status" value="2"/>
</dbReference>
<evidence type="ECO:0000259" key="7">
    <source>
        <dbReference type="PROSITE" id="PS51175"/>
    </source>
</evidence>
<dbReference type="CDD" id="cd04081">
    <property type="entry name" value="CBM35_galactosidase-like"/>
    <property type="match status" value="2"/>
</dbReference>
<organism evidence="8 9">
    <name type="scientific">Hyalangium rubrum</name>
    <dbReference type="NCBI Taxonomy" id="3103134"/>
    <lineage>
        <taxon>Bacteria</taxon>
        <taxon>Pseudomonadati</taxon>
        <taxon>Myxococcota</taxon>
        <taxon>Myxococcia</taxon>
        <taxon>Myxococcales</taxon>
        <taxon>Cystobacterineae</taxon>
        <taxon>Archangiaceae</taxon>
        <taxon>Hyalangium</taxon>
    </lineage>
</organism>
<dbReference type="InterPro" id="IPR006710">
    <property type="entry name" value="Glyco_hydro_43"/>
</dbReference>
<evidence type="ECO:0000256" key="5">
    <source>
        <dbReference type="RuleBase" id="RU361187"/>
    </source>
</evidence>
<evidence type="ECO:0000256" key="6">
    <source>
        <dbReference type="SAM" id="SignalP"/>
    </source>
</evidence>
<dbReference type="Pfam" id="PF16990">
    <property type="entry name" value="CBM_35"/>
    <property type="match status" value="2"/>
</dbReference>
<keyword evidence="2 6" id="KW-0732">Signal</keyword>
<gene>
    <name evidence="8" type="ORF">SYV04_31775</name>
</gene>
<dbReference type="PANTHER" id="PTHR43817">
    <property type="entry name" value="GLYCOSYL HYDROLASE"/>
    <property type="match status" value="1"/>
</dbReference>
<evidence type="ECO:0000256" key="2">
    <source>
        <dbReference type="ARBA" id="ARBA00022729"/>
    </source>
</evidence>
<dbReference type="SMART" id="SM00606">
    <property type="entry name" value="CBD_IV"/>
    <property type="match status" value="2"/>
</dbReference>
<accession>A0ABU5HG23</accession>
<keyword evidence="9" id="KW-1185">Reference proteome</keyword>
<dbReference type="PANTHER" id="PTHR43817:SF1">
    <property type="entry name" value="HYDROLASE, FAMILY 43, PUTATIVE (AFU_ORTHOLOGUE AFUA_3G01660)-RELATED"/>
    <property type="match status" value="1"/>
</dbReference>
<keyword evidence="4 5" id="KW-0326">Glycosidase</keyword>
<feature type="domain" description="CBM6" evidence="7">
    <location>
        <begin position="466"/>
        <end position="587"/>
    </location>
</feature>
<dbReference type="InterPro" id="IPR006584">
    <property type="entry name" value="Cellulose-bd_IV"/>
</dbReference>
<dbReference type="InterPro" id="IPR005084">
    <property type="entry name" value="CBM6"/>
</dbReference>
<reference evidence="8 9" key="1">
    <citation type="submission" date="2023-12" db="EMBL/GenBank/DDBJ databases">
        <title>the genome sequence of Hyalangium sp. s54d21.</title>
        <authorList>
            <person name="Zhang X."/>
        </authorList>
    </citation>
    <scope>NUCLEOTIDE SEQUENCE [LARGE SCALE GENOMIC DNA]</scope>
    <source>
        <strain evidence="9">s54d21</strain>
    </source>
</reference>
<name>A0ABU5HG23_9BACT</name>
<evidence type="ECO:0000313" key="8">
    <source>
        <dbReference type="EMBL" id="MDY7231010.1"/>
    </source>
</evidence>
<feature type="domain" description="CBM6" evidence="7">
    <location>
        <begin position="345"/>
        <end position="466"/>
    </location>
</feature>
<evidence type="ECO:0000256" key="1">
    <source>
        <dbReference type="ARBA" id="ARBA00009865"/>
    </source>
</evidence>
<comment type="similarity">
    <text evidence="1 5">Belongs to the glycosyl hydrolase 43 family.</text>
</comment>
<dbReference type="InterPro" id="IPR023296">
    <property type="entry name" value="Glyco_hydro_beta-prop_sf"/>
</dbReference>
<comment type="caution">
    <text evidence="8">The sequence shown here is derived from an EMBL/GenBank/DDBJ whole genome shotgun (WGS) entry which is preliminary data.</text>
</comment>
<dbReference type="InterPro" id="IPR008979">
    <property type="entry name" value="Galactose-bd-like_sf"/>
</dbReference>
<keyword evidence="3 5" id="KW-0378">Hydrolase</keyword>
<dbReference type="SUPFAM" id="SSF75005">
    <property type="entry name" value="Arabinanase/levansucrase/invertase"/>
    <property type="match status" value="1"/>
</dbReference>
<evidence type="ECO:0000256" key="3">
    <source>
        <dbReference type="ARBA" id="ARBA00022801"/>
    </source>
</evidence>
<dbReference type="EMBL" id="JAXIVS010000013">
    <property type="protein sequence ID" value="MDY7231010.1"/>
    <property type="molecule type" value="Genomic_DNA"/>
</dbReference>
<sequence length="588" mass="63073">MHSPILAVLRFPLLTALLLLASVASAQTFYNPIVAAGQDPSIVQYNGYYYLVQSINSDTAIAITKSRTLTGLASGNRVTVWTRPSNTGALCCGVWAPELLFLNGRFYIYFAADDGNNDNHRMYVLESTGTDPQGSYTLKGKISAPTDRWAIDGTVLQVGASLYFLWSGWDGFTNIQQNLYIAPMSNPYTISGERVLISSPLGTWERLGGPPYINEGPQVLQRNGKIFIIYSASGSWTDDYCLGMLAASSTANLLQQSSWAKSNGCVFSKTATAYGPGHNTFVTSPDGTQDWLVYHANQTSGSGWGGRSLRAQRFTWNADGSPNFGTPATTSTALALPSGEKLGASRYEAELAVINHATARTAVGGASNGQVVGYIDYADSWVEFRNVWAPSAGAYALTVRFANGMGAPSTHNVSVNGAAATAITYPHTGWDVWTSATTFVTLKAGDNTIRFSKGTSYAELDYVELNRYEAENATLNRASVRFAVGGASSERVVGGIDFSDSWVEFRNVTVPSAGAYQLRVRFANGSTATSSHYVSVNGGASTALSYAKTGWDNWTLATIAVNLNAGSNTIRLTKGVNYAELDCIEIHK</sequence>
<evidence type="ECO:0000256" key="4">
    <source>
        <dbReference type="ARBA" id="ARBA00023295"/>
    </source>
</evidence>
<dbReference type="Pfam" id="PF04616">
    <property type="entry name" value="Glyco_hydro_43"/>
    <property type="match status" value="1"/>
</dbReference>
<dbReference type="RefSeq" id="WP_321549722.1">
    <property type="nucleotide sequence ID" value="NZ_JAXIVS010000013.1"/>
</dbReference>
<dbReference type="Proteomes" id="UP001291309">
    <property type="component" value="Unassembled WGS sequence"/>
</dbReference>
<feature type="chain" id="PRO_5046944737" evidence="6">
    <location>
        <begin position="27"/>
        <end position="588"/>
    </location>
</feature>
<dbReference type="Gene3D" id="2.60.120.260">
    <property type="entry name" value="Galactose-binding domain-like"/>
    <property type="match status" value="2"/>
</dbReference>
<evidence type="ECO:0000313" key="9">
    <source>
        <dbReference type="Proteomes" id="UP001291309"/>
    </source>
</evidence>
<proteinExistence type="inferred from homology"/>
<dbReference type="Gene3D" id="2.115.10.20">
    <property type="entry name" value="Glycosyl hydrolase domain, family 43"/>
    <property type="match status" value="1"/>
</dbReference>
<feature type="signal peptide" evidence="6">
    <location>
        <begin position="1"/>
        <end position="26"/>
    </location>
</feature>
<dbReference type="CDD" id="cd18820">
    <property type="entry name" value="GH43_LbAraf43-like"/>
    <property type="match status" value="1"/>
</dbReference>
<dbReference type="PROSITE" id="PS51175">
    <property type="entry name" value="CBM6"/>
    <property type="match status" value="2"/>
</dbReference>
<protein>
    <submittedName>
        <fullName evidence="8">Family 43 glycosylhydrolase</fullName>
    </submittedName>
</protein>